<keyword evidence="8 10" id="KW-0786">Thiamine pyrophosphate</keyword>
<feature type="binding site" evidence="10">
    <location>
        <position position="284"/>
    </location>
    <ligand>
        <name>thiamine diphosphate</name>
        <dbReference type="ChEBI" id="CHEBI:58937"/>
    </ligand>
</feature>
<dbReference type="SUPFAM" id="SSF52922">
    <property type="entry name" value="TK C-terminal domain-like"/>
    <property type="match status" value="1"/>
</dbReference>
<keyword evidence="5 10" id="KW-0479">Metal-binding</keyword>
<dbReference type="Pfam" id="PF02779">
    <property type="entry name" value="Transket_pyr"/>
    <property type="match status" value="1"/>
</dbReference>
<dbReference type="NCBIfam" id="TIGR00204">
    <property type="entry name" value="dxs"/>
    <property type="match status" value="1"/>
</dbReference>
<dbReference type="GO" id="GO:0019288">
    <property type="term" value="P:isopentenyl diphosphate biosynthetic process, methylerythritol 4-phosphate pathway"/>
    <property type="evidence" value="ECO:0007669"/>
    <property type="project" value="TreeGrafter"/>
</dbReference>
<feature type="binding site" evidence="10">
    <location>
        <position position="72"/>
    </location>
    <ligand>
        <name>thiamine diphosphate</name>
        <dbReference type="ChEBI" id="CHEBI:58937"/>
    </ligand>
</feature>
<keyword evidence="7 10" id="KW-0784">Thiamine biosynthesis</keyword>
<dbReference type="SUPFAM" id="SSF52518">
    <property type="entry name" value="Thiamin diphosphate-binding fold (THDP-binding)"/>
    <property type="match status" value="2"/>
</dbReference>
<reference evidence="12" key="1">
    <citation type="submission" date="2020-10" db="EMBL/GenBank/DDBJ databases">
        <title>ChiBAC.</title>
        <authorList>
            <person name="Zenner C."/>
            <person name="Hitch T.C.A."/>
            <person name="Clavel T."/>
        </authorList>
    </citation>
    <scope>NUCLEOTIDE SEQUENCE</scope>
    <source>
        <strain evidence="12">DSM 107454</strain>
    </source>
</reference>
<accession>A0A9D5LWD6</accession>
<evidence type="ECO:0000256" key="8">
    <source>
        <dbReference type="ARBA" id="ARBA00023052"/>
    </source>
</evidence>
<comment type="function">
    <text evidence="10">Catalyzes the acyloin condensation reaction between C atoms 2 and 3 of pyruvate and glyceraldehyde 3-phosphate to yield 1-deoxy-D-xylulose-5-phosphate (DXP).</text>
</comment>
<evidence type="ECO:0000256" key="5">
    <source>
        <dbReference type="ARBA" id="ARBA00022723"/>
    </source>
</evidence>
<keyword evidence="4 10" id="KW-0808">Transferase</keyword>
<dbReference type="CDD" id="cd02007">
    <property type="entry name" value="TPP_DXS"/>
    <property type="match status" value="1"/>
</dbReference>
<dbReference type="InterPro" id="IPR029061">
    <property type="entry name" value="THDP-binding"/>
</dbReference>
<dbReference type="FunFam" id="3.40.50.970:FF:000005">
    <property type="entry name" value="1-deoxy-D-xylulose-5-phosphate synthase"/>
    <property type="match status" value="1"/>
</dbReference>
<gene>
    <name evidence="10" type="primary">dxs</name>
    <name evidence="12" type="ORF">INF28_00255</name>
</gene>
<comment type="cofactor">
    <cofactor evidence="10">
        <name>Mg(2+)</name>
        <dbReference type="ChEBI" id="CHEBI:18420"/>
    </cofactor>
    <text evidence="10">Binds 1 Mg(2+) ion per subunit.</text>
</comment>
<protein>
    <recommendedName>
        <fullName evidence="10">1-deoxy-D-xylulose-5-phosphate synthase</fullName>
        <ecNumber evidence="10">2.2.1.7</ecNumber>
    </recommendedName>
    <alternativeName>
        <fullName evidence="10">1-deoxyxylulose-5-phosphate synthase</fullName>
        <shortName evidence="10">DXP synthase</shortName>
        <shortName evidence="10">DXPS</shortName>
    </alternativeName>
</protein>
<dbReference type="Gene3D" id="3.40.50.920">
    <property type="match status" value="1"/>
</dbReference>
<feature type="binding site" evidence="10">
    <location>
        <position position="144"/>
    </location>
    <ligand>
        <name>Mg(2+)</name>
        <dbReference type="ChEBI" id="CHEBI:18420"/>
    </ligand>
</feature>
<dbReference type="InterPro" id="IPR049557">
    <property type="entry name" value="Transketolase_CS"/>
</dbReference>
<evidence type="ECO:0000256" key="6">
    <source>
        <dbReference type="ARBA" id="ARBA00022842"/>
    </source>
</evidence>
<feature type="binding site" evidence="10">
    <location>
        <begin position="113"/>
        <end position="115"/>
    </location>
    <ligand>
        <name>thiamine diphosphate</name>
        <dbReference type="ChEBI" id="CHEBI:58937"/>
    </ligand>
</feature>
<dbReference type="Gene3D" id="3.40.50.970">
    <property type="match status" value="2"/>
</dbReference>
<evidence type="ECO:0000256" key="7">
    <source>
        <dbReference type="ARBA" id="ARBA00022977"/>
    </source>
</evidence>
<dbReference type="InterPro" id="IPR005477">
    <property type="entry name" value="Dxylulose-5-P_synthase"/>
</dbReference>
<dbReference type="PANTHER" id="PTHR43322">
    <property type="entry name" value="1-D-DEOXYXYLULOSE 5-PHOSPHATE SYNTHASE-RELATED"/>
    <property type="match status" value="1"/>
</dbReference>
<feature type="binding site" evidence="10">
    <location>
        <position position="365"/>
    </location>
    <ligand>
        <name>thiamine diphosphate</name>
        <dbReference type="ChEBI" id="CHEBI:58937"/>
    </ligand>
</feature>
<dbReference type="PROSITE" id="PS00801">
    <property type="entry name" value="TRANSKETOLASE_1"/>
    <property type="match status" value="1"/>
</dbReference>
<comment type="pathway">
    <text evidence="1 10">Metabolic intermediate biosynthesis; 1-deoxy-D-xylulose 5-phosphate biosynthesis; 1-deoxy-D-xylulose 5-phosphate from D-glyceraldehyde 3-phosphate and pyruvate: step 1/1.</text>
</comment>
<evidence type="ECO:0000259" key="11">
    <source>
        <dbReference type="SMART" id="SM00861"/>
    </source>
</evidence>
<dbReference type="InterPro" id="IPR009014">
    <property type="entry name" value="Transketo_C/PFOR_II"/>
</dbReference>
<comment type="caution">
    <text evidence="12">The sequence shown here is derived from an EMBL/GenBank/DDBJ whole genome shotgun (WGS) entry which is preliminary data.</text>
</comment>
<evidence type="ECO:0000256" key="2">
    <source>
        <dbReference type="ARBA" id="ARBA00011081"/>
    </source>
</evidence>
<dbReference type="GO" id="GO:0008661">
    <property type="term" value="F:1-deoxy-D-xylulose-5-phosphate synthase activity"/>
    <property type="evidence" value="ECO:0007669"/>
    <property type="project" value="UniProtKB-UniRule"/>
</dbReference>
<dbReference type="Proteomes" id="UP000806542">
    <property type="component" value="Unassembled WGS sequence"/>
</dbReference>
<feature type="binding site" evidence="10">
    <location>
        <begin position="145"/>
        <end position="146"/>
    </location>
    <ligand>
        <name>thiamine diphosphate</name>
        <dbReference type="ChEBI" id="CHEBI:58937"/>
    </ligand>
</feature>
<dbReference type="CDD" id="cd07033">
    <property type="entry name" value="TPP_PYR_DXS_TK_like"/>
    <property type="match status" value="1"/>
</dbReference>
<comment type="subunit">
    <text evidence="3 10">Homodimer.</text>
</comment>
<dbReference type="NCBIfam" id="NF003933">
    <property type="entry name" value="PRK05444.2-2"/>
    <property type="match status" value="1"/>
</dbReference>
<dbReference type="InterPro" id="IPR005475">
    <property type="entry name" value="Transketolase-like_Pyr-bd"/>
</dbReference>
<name>A0A9D5LWD6_9FIRM</name>
<evidence type="ECO:0000256" key="9">
    <source>
        <dbReference type="ARBA" id="ARBA00023229"/>
    </source>
</evidence>
<feature type="domain" description="Transketolase-like pyrimidine-binding" evidence="11">
    <location>
        <begin position="314"/>
        <end position="479"/>
    </location>
</feature>
<organism evidence="12 13">
    <name type="scientific">Ructibacterium gallinarum</name>
    <dbReference type="NCBI Taxonomy" id="2779355"/>
    <lineage>
        <taxon>Bacteria</taxon>
        <taxon>Bacillati</taxon>
        <taxon>Bacillota</taxon>
        <taxon>Clostridia</taxon>
        <taxon>Eubacteriales</taxon>
        <taxon>Oscillospiraceae</taxon>
        <taxon>Ructibacterium</taxon>
    </lineage>
</organism>
<dbReference type="GO" id="GO:0016114">
    <property type="term" value="P:terpenoid biosynthetic process"/>
    <property type="evidence" value="ECO:0007669"/>
    <property type="project" value="UniProtKB-UniRule"/>
</dbReference>
<comment type="similarity">
    <text evidence="2 10">Belongs to the transketolase family. DXPS subfamily.</text>
</comment>
<evidence type="ECO:0000313" key="13">
    <source>
        <dbReference type="Proteomes" id="UP000806542"/>
    </source>
</evidence>
<sequence>MILEQIHTSGDLRKLSDGQLMVLADEIRHFLISHVAKTGGHLAANLGVVELTLALHQVFDVHYDRLIWDVGHQAYTHKILTGRGPCFDTLRQFGGLSGFPKTEEDESDTFNTGHSSTSISAAVGFAAAAKLRGENRTAVAVIGDGALTGGMAFEAMNHAGSMKIPLIVVLNDNGMSISKNVGGLSKRLKRIRNTRRYFEFKSNVKSVLDKIPLIGPPLKKRVAALKKALKPLIVHNVLFEDLGFTYLGPVDGHNIEELRVILRQAKKRQEPVLVHVHTKKGKGYLPAEKNPGQFHGVPSFDSKTGQLLDAKQEMDWSEYFGQTLCRLAEKDNKITAITAAMPLGTGLTKFQKMFPARFFDVGIAEQHAVTFAAGLAKGGMLPCLAVYSTFLQRAYDQLLHDVALQKLHVVFCIDRSGPVGRDGETHQGVFDISYLSHLPGFTILSPSNSRDFDRMLEYAFHICTGPVAIRYPRGTVLHPAWPEDQPTLDMQAHLRRDGDDILIAAAGTTVFDALKVADILEKHGIRVAVLDVGIIKPMDEINICKYCENKKMIASLEDNVVTGGFGQQLTVLLKKRVRIFAYPDEPIVQGSVNELKQKYGLTPEQIARELMKLVVW</sequence>
<keyword evidence="13" id="KW-1185">Reference proteome</keyword>
<dbReference type="Pfam" id="PF02780">
    <property type="entry name" value="Transketolase_C"/>
    <property type="match status" value="1"/>
</dbReference>
<dbReference type="EMBL" id="JADCKB010000001">
    <property type="protein sequence ID" value="MBE5038898.1"/>
    <property type="molecule type" value="Genomic_DNA"/>
</dbReference>
<evidence type="ECO:0000256" key="10">
    <source>
        <dbReference type="HAMAP-Rule" id="MF_00315"/>
    </source>
</evidence>
<dbReference type="EC" id="2.2.1.7" evidence="10"/>
<dbReference type="GO" id="GO:0000287">
    <property type="term" value="F:magnesium ion binding"/>
    <property type="evidence" value="ECO:0007669"/>
    <property type="project" value="UniProtKB-UniRule"/>
</dbReference>
<dbReference type="RefSeq" id="WP_226391463.1">
    <property type="nucleotide sequence ID" value="NZ_JADCKB010000001.1"/>
</dbReference>
<comment type="catalytic activity">
    <reaction evidence="10">
        <text>D-glyceraldehyde 3-phosphate + pyruvate + H(+) = 1-deoxy-D-xylulose 5-phosphate + CO2</text>
        <dbReference type="Rhea" id="RHEA:12605"/>
        <dbReference type="ChEBI" id="CHEBI:15361"/>
        <dbReference type="ChEBI" id="CHEBI:15378"/>
        <dbReference type="ChEBI" id="CHEBI:16526"/>
        <dbReference type="ChEBI" id="CHEBI:57792"/>
        <dbReference type="ChEBI" id="CHEBI:59776"/>
        <dbReference type="EC" id="2.2.1.7"/>
    </reaction>
</comment>
<evidence type="ECO:0000256" key="1">
    <source>
        <dbReference type="ARBA" id="ARBA00004980"/>
    </source>
</evidence>
<feature type="binding site" evidence="10">
    <location>
        <position position="173"/>
    </location>
    <ligand>
        <name>thiamine diphosphate</name>
        <dbReference type="ChEBI" id="CHEBI:58937"/>
    </ligand>
</feature>
<feature type="binding site" evidence="10">
    <location>
        <position position="173"/>
    </location>
    <ligand>
        <name>Mg(2+)</name>
        <dbReference type="ChEBI" id="CHEBI:18420"/>
    </ligand>
</feature>
<dbReference type="GO" id="GO:0030976">
    <property type="term" value="F:thiamine pyrophosphate binding"/>
    <property type="evidence" value="ECO:0007669"/>
    <property type="project" value="UniProtKB-UniRule"/>
</dbReference>
<proteinExistence type="inferred from homology"/>
<keyword evidence="9 10" id="KW-0414">Isoprene biosynthesis</keyword>
<dbReference type="InterPro" id="IPR033248">
    <property type="entry name" value="Transketolase_C"/>
</dbReference>
<dbReference type="PANTHER" id="PTHR43322:SF5">
    <property type="entry name" value="1-DEOXY-D-XYLULOSE-5-PHOSPHATE SYNTHASE, CHLOROPLASTIC"/>
    <property type="match status" value="1"/>
</dbReference>
<evidence type="ECO:0000256" key="4">
    <source>
        <dbReference type="ARBA" id="ARBA00022679"/>
    </source>
</evidence>
<keyword evidence="6 10" id="KW-0460">Magnesium</keyword>
<dbReference type="GO" id="GO:0005829">
    <property type="term" value="C:cytosol"/>
    <property type="evidence" value="ECO:0007669"/>
    <property type="project" value="TreeGrafter"/>
</dbReference>
<evidence type="ECO:0000313" key="12">
    <source>
        <dbReference type="EMBL" id="MBE5038898.1"/>
    </source>
</evidence>
<dbReference type="HAMAP" id="MF_00315">
    <property type="entry name" value="DXP_synth"/>
    <property type="match status" value="1"/>
</dbReference>
<dbReference type="SMART" id="SM00861">
    <property type="entry name" value="Transket_pyr"/>
    <property type="match status" value="1"/>
</dbReference>
<dbReference type="Pfam" id="PF13292">
    <property type="entry name" value="DXP_synthase_N"/>
    <property type="match status" value="1"/>
</dbReference>
<comment type="cofactor">
    <cofactor evidence="10">
        <name>thiamine diphosphate</name>
        <dbReference type="ChEBI" id="CHEBI:58937"/>
    </cofactor>
    <text evidence="10">Binds 1 thiamine pyrophosphate per subunit.</text>
</comment>
<evidence type="ECO:0000256" key="3">
    <source>
        <dbReference type="ARBA" id="ARBA00011738"/>
    </source>
</evidence>
<dbReference type="AlphaFoldDB" id="A0A9D5LWD6"/>
<dbReference type="GO" id="GO:0009228">
    <property type="term" value="P:thiamine biosynthetic process"/>
    <property type="evidence" value="ECO:0007669"/>
    <property type="project" value="UniProtKB-UniRule"/>
</dbReference>